<dbReference type="EMBL" id="JARKIE010000026">
    <property type="protein sequence ID" value="KAJ7698309.1"/>
    <property type="molecule type" value="Genomic_DNA"/>
</dbReference>
<evidence type="ECO:0000313" key="2">
    <source>
        <dbReference type="Proteomes" id="UP001221757"/>
    </source>
</evidence>
<protein>
    <submittedName>
        <fullName evidence="1">Uncharacterized protein</fullName>
    </submittedName>
</protein>
<comment type="caution">
    <text evidence="1">The sequence shown here is derived from an EMBL/GenBank/DDBJ whole genome shotgun (WGS) entry which is preliminary data.</text>
</comment>
<reference evidence="1" key="1">
    <citation type="submission" date="2023-03" db="EMBL/GenBank/DDBJ databases">
        <title>Massive genome expansion in bonnet fungi (Mycena s.s.) driven by repeated elements and novel gene families across ecological guilds.</title>
        <authorList>
            <consortium name="Lawrence Berkeley National Laboratory"/>
            <person name="Harder C.B."/>
            <person name="Miyauchi S."/>
            <person name="Viragh M."/>
            <person name="Kuo A."/>
            <person name="Thoen E."/>
            <person name="Andreopoulos B."/>
            <person name="Lu D."/>
            <person name="Skrede I."/>
            <person name="Drula E."/>
            <person name="Henrissat B."/>
            <person name="Morin E."/>
            <person name="Kohler A."/>
            <person name="Barry K."/>
            <person name="LaButti K."/>
            <person name="Morin E."/>
            <person name="Salamov A."/>
            <person name="Lipzen A."/>
            <person name="Mereny Z."/>
            <person name="Hegedus B."/>
            <person name="Baldrian P."/>
            <person name="Stursova M."/>
            <person name="Weitz H."/>
            <person name="Taylor A."/>
            <person name="Grigoriev I.V."/>
            <person name="Nagy L.G."/>
            <person name="Martin F."/>
            <person name="Kauserud H."/>
        </authorList>
    </citation>
    <scope>NUCLEOTIDE SEQUENCE</scope>
    <source>
        <strain evidence="1">CBHHK067</strain>
    </source>
</reference>
<dbReference type="Proteomes" id="UP001221757">
    <property type="component" value="Unassembled WGS sequence"/>
</dbReference>
<dbReference type="AlphaFoldDB" id="A0AAD7DUF5"/>
<evidence type="ECO:0000313" key="1">
    <source>
        <dbReference type="EMBL" id="KAJ7698309.1"/>
    </source>
</evidence>
<keyword evidence="2" id="KW-1185">Reference proteome</keyword>
<proteinExistence type="predicted"/>
<accession>A0AAD7DUF5</accession>
<sequence>FAHLNRRPYLALRVGRLSMAPRILSAAITLLLALAVACAAARGRPRGSSRPPIARSIGSAGSFRLRLAMISFRRACVGAVPP</sequence>
<organism evidence="1 2">
    <name type="scientific">Mycena rosella</name>
    <name type="common">Pink bonnet</name>
    <name type="synonym">Agaricus rosellus</name>
    <dbReference type="NCBI Taxonomy" id="1033263"/>
    <lineage>
        <taxon>Eukaryota</taxon>
        <taxon>Fungi</taxon>
        <taxon>Dikarya</taxon>
        <taxon>Basidiomycota</taxon>
        <taxon>Agaricomycotina</taxon>
        <taxon>Agaricomycetes</taxon>
        <taxon>Agaricomycetidae</taxon>
        <taxon>Agaricales</taxon>
        <taxon>Marasmiineae</taxon>
        <taxon>Mycenaceae</taxon>
        <taxon>Mycena</taxon>
    </lineage>
</organism>
<name>A0AAD7DUF5_MYCRO</name>
<feature type="non-terminal residue" evidence="1">
    <location>
        <position position="82"/>
    </location>
</feature>
<gene>
    <name evidence="1" type="ORF">B0H17DRAFT_1050730</name>
</gene>